<sequence length="86" mass="9458">MKKANVEAQKDGVKITFSGAIEKKNVLEMVERCQSGKCECMIKETKEKIKDMQVSGEDGNIELMLHGDGIDSSEVEKAISNSPLVK</sequence>
<dbReference type="KEGG" id="sbal:HUE88_06335"/>
<gene>
    <name evidence="1" type="ORF">HUE88_06335</name>
</gene>
<reference evidence="1 2" key="1">
    <citation type="submission" date="2020-05" db="EMBL/GenBank/DDBJ databases">
        <title>Sulfurimonas marisnigri, sp. nov., and Sulfurimonas baltica, sp. nov., manganese oxide reducing chemolithoautotrophs of the class Epsilonproteobacteria isolated from the pelagic redoxclines of the Black and Baltic Seas and emended description of the genus Sulfurimonas.</title>
        <authorList>
            <person name="Henkel J.V."/>
            <person name="Laudan C."/>
            <person name="Werner J."/>
            <person name="Neu T."/>
            <person name="Plewe S."/>
            <person name="Sproer C."/>
            <person name="Bunk B."/>
            <person name="Schulz-Vogt H.N."/>
        </authorList>
    </citation>
    <scope>NUCLEOTIDE SEQUENCE [LARGE SCALE GENOMIC DNA]</scope>
    <source>
        <strain evidence="1 2">GD2</strain>
    </source>
</reference>
<proteinExistence type="predicted"/>
<evidence type="ECO:0008006" key="3">
    <source>
        <dbReference type="Google" id="ProtNLM"/>
    </source>
</evidence>
<protein>
    <recommendedName>
        <fullName evidence="3">HMA domain-containing protein</fullName>
    </recommendedName>
</protein>
<name>A0A7S7LXM7_9BACT</name>
<dbReference type="RefSeq" id="WP_194372210.1">
    <property type="nucleotide sequence ID" value="NZ_CP054492.1"/>
</dbReference>
<dbReference type="Proteomes" id="UP000593994">
    <property type="component" value="Chromosome"/>
</dbReference>
<dbReference type="EMBL" id="CP054492">
    <property type="protein sequence ID" value="QOY53290.1"/>
    <property type="molecule type" value="Genomic_DNA"/>
</dbReference>
<evidence type="ECO:0000313" key="1">
    <source>
        <dbReference type="EMBL" id="QOY53290.1"/>
    </source>
</evidence>
<organism evidence="1 2">
    <name type="scientific">Candidatus Sulfurimonas baltica</name>
    <dbReference type="NCBI Taxonomy" id="2740404"/>
    <lineage>
        <taxon>Bacteria</taxon>
        <taxon>Pseudomonadati</taxon>
        <taxon>Campylobacterota</taxon>
        <taxon>Epsilonproteobacteria</taxon>
        <taxon>Campylobacterales</taxon>
        <taxon>Sulfurimonadaceae</taxon>
        <taxon>Sulfurimonas</taxon>
    </lineage>
</organism>
<evidence type="ECO:0000313" key="2">
    <source>
        <dbReference type="Proteomes" id="UP000593994"/>
    </source>
</evidence>
<dbReference type="AlphaFoldDB" id="A0A7S7LXM7"/>
<accession>A0A7S7LXM7</accession>
<keyword evidence="2" id="KW-1185">Reference proteome</keyword>